<gene>
    <name evidence="3" type="ORF">Sangu_2833300</name>
</gene>
<dbReference type="Pfam" id="PF14111">
    <property type="entry name" value="DUF4283"/>
    <property type="match status" value="1"/>
</dbReference>
<protein>
    <recommendedName>
        <fullName evidence="2">DUF4283 domain-containing protein</fullName>
    </recommendedName>
</protein>
<reference evidence="3" key="1">
    <citation type="submission" date="2020-06" db="EMBL/GenBank/DDBJ databases">
        <authorList>
            <person name="Li T."/>
            <person name="Hu X."/>
            <person name="Zhang T."/>
            <person name="Song X."/>
            <person name="Zhang H."/>
            <person name="Dai N."/>
            <person name="Sheng W."/>
            <person name="Hou X."/>
            <person name="Wei L."/>
        </authorList>
    </citation>
    <scope>NUCLEOTIDE SEQUENCE</scope>
    <source>
        <strain evidence="3">G01</strain>
        <tissue evidence="3">Leaf</tissue>
    </source>
</reference>
<evidence type="ECO:0000256" key="1">
    <source>
        <dbReference type="SAM" id="MobiDB-lite"/>
    </source>
</evidence>
<evidence type="ECO:0000313" key="3">
    <source>
        <dbReference type="EMBL" id="KAL0284308.1"/>
    </source>
</evidence>
<reference evidence="3" key="2">
    <citation type="journal article" date="2024" name="Plant">
        <title>Genomic evolution and insights into agronomic trait innovations of Sesamum species.</title>
        <authorList>
            <person name="Miao H."/>
            <person name="Wang L."/>
            <person name="Qu L."/>
            <person name="Liu H."/>
            <person name="Sun Y."/>
            <person name="Le M."/>
            <person name="Wang Q."/>
            <person name="Wei S."/>
            <person name="Zheng Y."/>
            <person name="Lin W."/>
            <person name="Duan Y."/>
            <person name="Cao H."/>
            <person name="Xiong S."/>
            <person name="Wang X."/>
            <person name="Wei L."/>
            <person name="Li C."/>
            <person name="Ma Q."/>
            <person name="Ju M."/>
            <person name="Zhao R."/>
            <person name="Li G."/>
            <person name="Mu C."/>
            <person name="Tian Q."/>
            <person name="Mei H."/>
            <person name="Zhang T."/>
            <person name="Gao T."/>
            <person name="Zhang H."/>
        </authorList>
    </citation>
    <scope>NUCLEOTIDE SEQUENCE</scope>
    <source>
        <strain evidence="3">G01</strain>
    </source>
</reference>
<proteinExistence type="predicted"/>
<dbReference type="PANTHER" id="PTHR31286">
    <property type="entry name" value="GLYCINE-RICH CELL WALL STRUCTURAL PROTEIN 1.8-LIKE"/>
    <property type="match status" value="1"/>
</dbReference>
<comment type="caution">
    <text evidence="3">The sequence shown here is derived from an EMBL/GenBank/DDBJ whole genome shotgun (WGS) entry which is preliminary data.</text>
</comment>
<feature type="region of interest" description="Disordered" evidence="1">
    <location>
        <begin position="83"/>
        <end position="106"/>
    </location>
</feature>
<accession>A0AAW2IR72</accession>
<organism evidence="3">
    <name type="scientific">Sesamum angustifolium</name>
    <dbReference type="NCBI Taxonomy" id="2727405"/>
    <lineage>
        <taxon>Eukaryota</taxon>
        <taxon>Viridiplantae</taxon>
        <taxon>Streptophyta</taxon>
        <taxon>Embryophyta</taxon>
        <taxon>Tracheophyta</taxon>
        <taxon>Spermatophyta</taxon>
        <taxon>Magnoliopsida</taxon>
        <taxon>eudicotyledons</taxon>
        <taxon>Gunneridae</taxon>
        <taxon>Pentapetalae</taxon>
        <taxon>asterids</taxon>
        <taxon>lamiids</taxon>
        <taxon>Lamiales</taxon>
        <taxon>Pedaliaceae</taxon>
        <taxon>Sesamum</taxon>
    </lineage>
</organism>
<dbReference type="InterPro" id="IPR025558">
    <property type="entry name" value="DUF4283"/>
</dbReference>
<feature type="domain" description="DUF4283" evidence="2">
    <location>
        <begin position="156"/>
        <end position="227"/>
    </location>
</feature>
<feature type="region of interest" description="Disordered" evidence="1">
    <location>
        <begin position="1"/>
        <end position="21"/>
    </location>
</feature>
<dbReference type="InterPro" id="IPR040256">
    <property type="entry name" value="At4g02000-like"/>
</dbReference>
<dbReference type="PANTHER" id="PTHR31286:SF168">
    <property type="entry name" value="DUF4283 DOMAIN-CONTAINING PROTEIN"/>
    <property type="match status" value="1"/>
</dbReference>
<dbReference type="EMBL" id="JACGWK010001662">
    <property type="protein sequence ID" value="KAL0284308.1"/>
    <property type="molecule type" value="Genomic_DNA"/>
</dbReference>
<evidence type="ECO:0000259" key="2">
    <source>
        <dbReference type="Pfam" id="PF14111"/>
    </source>
</evidence>
<name>A0AAW2IR72_9LAMI</name>
<dbReference type="AlphaFoldDB" id="A0AAW2IR72"/>
<sequence>MAKGKRSKTQAATTGNSGKLPAAAAATAAATTVTAAAATAPAAALPAKADAGQGKTPSIPEFQAFISDLEAYPTFLAIKDAGHAGSTSKIPGHRSETMIPGNESKSDNVAVKHTSFAGLFSNNRKLTTDNKLVKFEVGRNAETGNQRFDRRSHQIGHCLVGYIAGKFPGLKAIRALSQSWGASFQLHDSGWLIFRFAKDEDRQRILAEGPYFVYGRPLLLKNMPGCFEFKEDDISLTPVWATLPSLPLECWHPNALGKIGSRLGTPIAMDALTMKMERVSYARILVEVDASKKLVDHVEFILPNGVPHLSQGQGADLALQDAQTHLESNPGDVTVRDSLGDLRKKATFLAEAERHFYFQKAKIHFLKQGDRNTKFFHDMVKRNAARNSILAITKADGSIITSAPEIAQEFVNFYTSLLGTEDQTLPVDDGVFHWGPSLTTELASNLCRAVTPAEVKTAVFQISDNKAPGPDGYTSCFFKKAWNIVGDLVCSAVMDFFRSGRMLRQLNHTIIALVPKSEHSPSVADYRRYRAAM</sequence>